<name>A0A6A3DLR5_9STRA</name>
<dbReference type="EMBL" id="QXGF01004784">
    <property type="protein sequence ID" value="KAE8919310.1"/>
    <property type="molecule type" value="Genomic_DNA"/>
</dbReference>
<sequence length="99" mass="10117">MPSGDVSKSRNSPRLIERLDTVDSSSSDSPEPNDSPPVDPATAASPRACMPSPSPSSYELSSGSTSKQKSGWSSSASSSISTTLALASTASLTSFAFLM</sequence>
<evidence type="ECO:0000313" key="3">
    <source>
        <dbReference type="EMBL" id="KAE9069535.1"/>
    </source>
</evidence>
<feature type="compositionally biased region" description="Low complexity" evidence="1">
    <location>
        <begin position="55"/>
        <end position="76"/>
    </location>
</feature>
<evidence type="ECO:0000313" key="2">
    <source>
        <dbReference type="EMBL" id="KAE8919310.1"/>
    </source>
</evidence>
<feature type="region of interest" description="Disordered" evidence="1">
    <location>
        <begin position="1"/>
        <end position="76"/>
    </location>
</feature>
<comment type="caution">
    <text evidence="2">The sequence shown here is derived from an EMBL/GenBank/DDBJ whole genome shotgun (WGS) entry which is preliminary data.</text>
</comment>
<accession>A0A6A3DLR5</accession>
<feature type="compositionally biased region" description="Low complexity" evidence="1">
    <location>
        <begin position="22"/>
        <end position="32"/>
    </location>
</feature>
<evidence type="ECO:0000313" key="5">
    <source>
        <dbReference type="Proteomes" id="UP000429523"/>
    </source>
</evidence>
<dbReference type="Proteomes" id="UP000440732">
    <property type="component" value="Unassembled WGS sequence"/>
</dbReference>
<protein>
    <submittedName>
        <fullName evidence="2">Uncharacterized protein</fullName>
    </submittedName>
</protein>
<dbReference type="AlphaFoldDB" id="A0A6A3DLR5"/>
<dbReference type="Proteomes" id="UP000486351">
    <property type="component" value="Unassembled WGS sequence"/>
</dbReference>
<evidence type="ECO:0000256" key="1">
    <source>
        <dbReference type="SAM" id="MobiDB-lite"/>
    </source>
</evidence>
<gene>
    <name evidence="3" type="ORF">PF006_g29554</name>
    <name evidence="4" type="ORF">PF008_g28469</name>
    <name evidence="2" type="ORF">PF009_g30381</name>
</gene>
<evidence type="ECO:0000313" key="4">
    <source>
        <dbReference type="EMBL" id="KAE9279048.1"/>
    </source>
</evidence>
<evidence type="ECO:0000313" key="7">
    <source>
        <dbReference type="Proteomes" id="UP000486351"/>
    </source>
</evidence>
<dbReference type="EMBL" id="QXGA01005013">
    <property type="protein sequence ID" value="KAE9069535.1"/>
    <property type="molecule type" value="Genomic_DNA"/>
</dbReference>
<reference evidence="5 6" key="1">
    <citation type="submission" date="2018-08" db="EMBL/GenBank/DDBJ databases">
        <title>Genomic investigation of the strawberry pathogen Phytophthora fragariae indicates pathogenicity is determined by transcriptional variation in three key races.</title>
        <authorList>
            <person name="Adams T.M."/>
            <person name="Armitage A.D."/>
            <person name="Sobczyk M.K."/>
            <person name="Bates H.J."/>
            <person name="Dunwell J.M."/>
            <person name="Nellist C.F."/>
            <person name="Harrison R.J."/>
        </authorList>
    </citation>
    <scope>NUCLEOTIDE SEQUENCE [LARGE SCALE GENOMIC DNA]</scope>
    <source>
        <strain evidence="3 6">NOV-5</strain>
        <strain evidence="4 7">NOV-77</strain>
        <strain evidence="2 5">NOV-9</strain>
    </source>
</reference>
<dbReference type="EMBL" id="QXFY01004196">
    <property type="protein sequence ID" value="KAE9279048.1"/>
    <property type="molecule type" value="Genomic_DNA"/>
</dbReference>
<dbReference type="Proteomes" id="UP000429523">
    <property type="component" value="Unassembled WGS sequence"/>
</dbReference>
<proteinExistence type="predicted"/>
<organism evidence="2 5">
    <name type="scientific">Phytophthora fragariae</name>
    <dbReference type="NCBI Taxonomy" id="53985"/>
    <lineage>
        <taxon>Eukaryota</taxon>
        <taxon>Sar</taxon>
        <taxon>Stramenopiles</taxon>
        <taxon>Oomycota</taxon>
        <taxon>Peronosporomycetes</taxon>
        <taxon>Peronosporales</taxon>
        <taxon>Peronosporaceae</taxon>
        <taxon>Phytophthora</taxon>
    </lineage>
</organism>
<evidence type="ECO:0000313" key="6">
    <source>
        <dbReference type="Proteomes" id="UP000440732"/>
    </source>
</evidence>